<dbReference type="InterPro" id="IPR001878">
    <property type="entry name" value="Znf_CCHC"/>
</dbReference>
<dbReference type="AlphaFoldDB" id="A0A2Z6NQQ1"/>
<feature type="domain" description="CCHC-type" evidence="2">
    <location>
        <begin position="270"/>
        <end position="286"/>
    </location>
</feature>
<keyword evidence="4" id="KW-1185">Reference proteome</keyword>
<gene>
    <name evidence="3" type="ORF">TSUD_100800</name>
</gene>
<dbReference type="Pfam" id="PF22936">
    <property type="entry name" value="Pol_BBD"/>
    <property type="match status" value="1"/>
</dbReference>
<protein>
    <recommendedName>
        <fullName evidence="2">CCHC-type domain-containing protein</fullName>
    </recommendedName>
</protein>
<feature type="region of interest" description="Disordered" evidence="1">
    <location>
        <begin position="487"/>
        <end position="507"/>
    </location>
</feature>
<feature type="domain" description="CCHC-type" evidence="2">
    <location>
        <begin position="881"/>
        <end position="897"/>
    </location>
</feature>
<feature type="compositionally biased region" description="Basic and acidic residues" evidence="1">
    <location>
        <begin position="487"/>
        <end position="502"/>
    </location>
</feature>
<evidence type="ECO:0000259" key="2">
    <source>
        <dbReference type="SMART" id="SM00343"/>
    </source>
</evidence>
<dbReference type="EMBL" id="DF974041">
    <property type="protein sequence ID" value="GAU44433.1"/>
    <property type="molecule type" value="Genomic_DNA"/>
</dbReference>
<dbReference type="InterPro" id="IPR029472">
    <property type="entry name" value="Copia-like_N"/>
</dbReference>
<dbReference type="GO" id="GO:0003676">
    <property type="term" value="F:nucleic acid binding"/>
    <property type="evidence" value="ECO:0007669"/>
    <property type="project" value="InterPro"/>
</dbReference>
<dbReference type="Pfam" id="PF14244">
    <property type="entry name" value="Retrotran_gag_3"/>
    <property type="match status" value="1"/>
</dbReference>
<dbReference type="OrthoDB" id="1306223at2759"/>
<accession>A0A2Z6NQQ1</accession>
<dbReference type="Proteomes" id="UP000242715">
    <property type="component" value="Unassembled WGS sequence"/>
</dbReference>
<dbReference type="PANTHER" id="PTHR34222">
    <property type="entry name" value="GAG_PRE-INTEGRS DOMAIN-CONTAINING PROTEIN"/>
    <property type="match status" value="1"/>
</dbReference>
<proteinExistence type="predicted"/>
<dbReference type="PANTHER" id="PTHR34222:SF99">
    <property type="entry name" value="PROTEIN, PUTATIVE-RELATED"/>
    <property type="match status" value="1"/>
</dbReference>
<evidence type="ECO:0000313" key="3">
    <source>
        <dbReference type="EMBL" id="GAU44433.1"/>
    </source>
</evidence>
<dbReference type="GO" id="GO:0008270">
    <property type="term" value="F:zinc ion binding"/>
    <property type="evidence" value="ECO:0007669"/>
    <property type="project" value="InterPro"/>
</dbReference>
<evidence type="ECO:0000256" key="1">
    <source>
        <dbReference type="SAM" id="MobiDB-lite"/>
    </source>
</evidence>
<dbReference type="SMART" id="SM00343">
    <property type="entry name" value="ZnF_C2HC"/>
    <property type="match status" value="3"/>
</dbReference>
<dbReference type="InterPro" id="IPR054722">
    <property type="entry name" value="PolX-like_BBD"/>
</dbReference>
<feature type="domain" description="CCHC-type" evidence="2">
    <location>
        <begin position="673"/>
        <end position="689"/>
    </location>
</feature>
<reference evidence="4" key="1">
    <citation type="journal article" date="2017" name="Front. Plant Sci.">
        <title>Climate Clever Clovers: New Paradigm to Reduce the Environmental Footprint of Ruminants by Breeding Low Methanogenic Forages Utilizing Haplotype Variation.</title>
        <authorList>
            <person name="Kaur P."/>
            <person name="Appels R."/>
            <person name="Bayer P.E."/>
            <person name="Keeble-Gagnere G."/>
            <person name="Wang J."/>
            <person name="Hirakawa H."/>
            <person name="Shirasawa K."/>
            <person name="Vercoe P."/>
            <person name="Stefanova K."/>
            <person name="Durmic Z."/>
            <person name="Nichols P."/>
            <person name="Revell C."/>
            <person name="Isobe S.N."/>
            <person name="Edwards D."/>
            <person name="Erskine W."/>
        </authorList>
    </citation>
    <scope>NUCLEOTIDE SEQUENCE [LARGE SCALE GENOMIC DNA]</scope>
    <source>
        <strain evidence="4">cv. Daliak</strain>
    </source>
</reference>
<name>A0A2Z6NQQ1_TRISU</name>
<sequence>MRNVSDLGYDEQDDEFDYFPKNLLGFWIIEEKGRDHLARAESIFLFGEEDILDIAGTNPYYIHPNESVTAALVAPPLDDKNYHAWSRSMLKVVIMKNKLCFLDGSCPMPDSLLYTDAASQAWSDLKARFSRADRVRVSTLQRDLYALHQESSFVSEYFTKLKGLWEELELSRPIPNCTCPIPCTCAAMRAAKKNREEDLVLLFLIGLNDHYSMVRSQILLMDPFPPLNSAFGLVIQHESLNSLDDSSSALINLAKKPYYGKGNSSNSNKTCTFCGKGGHIVDIFYKKHGYPPGFRFRDGTVVGKSQGNSSINNIAGENVESKAVVDSDDRVSFSHVEYKALMALLKSTKSEASSSSYHQVNSFSQHHASSSSNDRQGNVIYASCFSVVGSLDTWILDSGATDHVCPTLHLFTRYRKVKPIPVKFPNGSIVSTDIIDFYRHQSKHPVLDWVRFMEYISVSHGSLPKIHCSKTWKEVLMGWEPPVRVDKDDNKTEELKPESEWSKEEDELALGNSKALRTSKVKNSRLKMLTTKFEELRMKEDESVHDFHMTILDYANTFDALELDTIKLDDLVGSLQTYEMSANERSGSSGSKSKSIALVSNTDNEDHQGDLDTGESISDAMVLLGKQFNKVMRRMDRKTKGNVPNIRFDISKSANNFRRTKTDDKVGQSKGVQCHECESFGHIRTECGTFLKRHKKSMTATWSEEDESEEEAENEAARHVTALTGVVESDSDSIYDEVSYDELAGSFKSLCIRSEEVCEQLEAERRLVIQLKTERKCHLAKIGALNDEVSQLNSQLEHLKKQVVMMHHSTHVLDEILEKQVVGGPRPIGLDYETLNKKQMYDPDTKFMTAEGNHYSTVPRQMFQHPKRHQKTQMNRSRSWICHHCGKKGHIRPFCYKLYGYPNTLGSFLLNPLF</sequence>
<organism evidence="3 4">
    <name type="scientific">Trifolium subterraneum</name>
    <name type="common">Subterranean clover</name>
    <dbReference type="NCBI Taxonomy" id="3900"/>
    <lineage>
        <taxon>Eukaryota</taxon>
        <taxon>Viridiplantae</taxon>
        <taxon>Streptophyta</taxon>
        <taxon>Embryophyta</taxon>
        <taxon>Tracheophyta</taxon>
        <taxon>Spermatophyta</taxon>
        <taxon>Magnoliopsida</taxon>
        <taxon>eudicotyledons</taxon>
        <taxon>Gunneridae</taxon>
        <taxon>Pentapetalae</taxon>
        <taxon>rosids</taxon>
        <taxon>fabids</taxon>
        <taxon>Fabales</taxon>
        <taxon>Fabaceae</taxon>
        <taxon>Papilionoideae</taxon>
        <taxon>50 kb inversion clade</taxon>
        <taxon>NPAAA clade</taxon>
        <taxon>Hologalegina</taxon>
        <taxon>IRL clade</taxon>
        <taxon>Trifolieae</taxon>
        <taxon>Trifolium</taxon>
    </lineage>
</organism>
<evidence type="ECO:0000313" key="4">
    <source>
        <dbReference type="Proteomes" id="UP000242715"/>
    </source>
</evidence>